<organism evidence="3 4">
    <name type="scientific">Pseudochryseolinea flava</name>
    <dbReference type="NCBI Taxonomy" id="2059302"/>
    <lineage>
        <taxon>Bacteria</taxon>
        <taxon>Pseudomonadati</taxon>
        <taxon>Bacteroidota</taxon>
        <taxon>Cytophagia</taxon>
        <taxon>Cytophagales</taxon>
        <taxon>Fulvivirgaceae</taxon>
        <taxon>Pseudochryseolinea</taxon>
    </lineage>
</organism>
<keyword evidence="4" id="KW-1185">Reference proteome</keyword>
<keyword evidence="1" id="KW-0812">Transmembrane</keyword>
<feature type="transmembrane region" description="Helical" evidence="1">
    <location>
        <begin position="106"/>
        <end position="126"/>
    </location>
</feature>
<keyword evidence="1" id="KW-0472">Membrane</keyword>
<dbReference type="OrthoDB" id="945327at2"/>
<feature type="transmembrane region" description="Helical" evidence="1">
    <location>
        <begin position="67"/>
        <end position="86"/>
    </location>
</feature>
<evidence type="ECO:0000313" key="3">
    <source>
        <dbReference type="EMBL" id="RAW00423.1"/>
    </source>
</evidence>
<evidence type="ECO:0000256" key="1">
    <source>
        <dbReference type="SAM" id="Phobius"/>
    </source>
</evidence>
<feature type="domain" description="DUF6989" evidence="2">
    <location>
        <begin position="79"/>
        <end position="226"/>
    </location>
</feature>
<feature type="transmembrane region" description="Helical" evidence="1">
    <location>
        <begin position="205"/>
        <end position="226"/>
    </location>
</feature>
<feature type="transmembrane region" description="Helical" evidence="1">
    <location>
        <begin position="170"/>
        <end position="193"/>
    </location>
</feature>
<comment type="caution">
    <text evidence="3">The sequence shown here is derived from an EMBL/GenBank/DDBJ whole genome shotgun (WGS) entry which is preliminary data.</text>
</comment>
<dbReference type="RefSeq" id="WP_112747765.1">
    <property type="nucleotide sequence ID" value="NZ_QMFY01000007.1"/>
</dbReference>
<reference evidence="3 4" key="1">
    <citation type="submission" date="2018-06" db="EMBL/GenBank/DDBJ databases">
        <title>Chryseolinea flavus sp. nov., a member of the phylum Bacteroidetes isolated from soil.</title>
        <authorList>
            <person name="Li Y."/>
            <person name="Wang J."/>
        </authorList>
    </citation>
    <scope>NUCLEOTIDE SEQUENCE [LARGE SCALE GENOMIC DNA]</scope>
    <source>
        <strain evidence="3 4">SDU1-6</strain>
    </source>
</reference>
<evidence type="ECO:0000259" key="2">
    <source>
        <dbReference type="Pfam" id="PF22497"/>
    </source>
</evidence>
<protein>
    <recommendedName>
        <fullName evidence="2">DUF6989 domain-containing protein</fullName>
    </recommendedName>
</protein>
<name>A0A364Y2B7_9BACT</name>
<dbReference type="Pfam" id="PF22497">
    <property type="entry name" value="DUF6989"/>
    <property type="match status" value="1"/>
</dbReference>
<evidence type="ECO:0000313" key="4">
    <source>
        <dbReference type="Proteomes" id="UP000251889"/>
    </source>
</evidence>
<feature type="transmembrane region" description="Helical" evidence="1">
    <location>
        <begin position="34"/>
        <end position="55"/>
    </location>
</feature>
<dbReference type="Proteomes" id="UP000251889">
    <property type="component" value="Unassembled WGS sequence"/>
</dbReference>
<dbReference type="AlphaFoldDB" id="A0A364Y2B7"/>
<gene>
    <name evidence="3" type="ORF">DQQ10_15350</name>
</gene>
<dbReference type="InterPro" id="IPR054258">
    <property type="entry name" value="DUF6989"/>
</dbReference>
<proteinExistence type="predicted"/>
<dbReference type="EMBL" id="QMFY01000007">
    <property type="protein sequence ID" value="RAW00423.1"/>
    <property type="molecule type" value="Genomic_DNA"/>
</dbReference>
<keyword evidence="1" id="KW-1133">Transmembrane helix</keyword>
<accession>A0A364Y2B7</accession>
<feature type="transmembrane region" description="Helical" evidence="1">
    <location>
        <begin position="12"/>
        <end position="28"/>
    </location>
</feature>
<sequence>MQENSIPGLNKRTTVVILITIFTLLLWSKLSAIFAWGPISASVITYGLYAFYLGYAFYSDNPLLVRLTIFGTVAGILELVTDYYLVDVIHSLVYPGPGAETMVWSSPLYMPFAWSNVLLQLSFLGMMLTSRYGLLRASIFLCIMGGLYIPTYEHFAKEAGWWYYNANTPMLFNAPIYVIIAEAFISVSLPGIIYYSEHRRIRRTFLLGLIEGCWIFIGTWLAYAIIKLF</sequence>
<feature type="transmembrane region" description="Helical" evidence="1">
    <location>
        <begin position="133"/>
        <end position="150"/>
    </location>
</feature>